<gene>
    <name evidence="2" type="ORF">NCTC10643_01867</name>
</gene>
<evidence type="ECO:0000256" key="1">
    <source>
        <dbReference type="SAM" id="SignalP"/>
    </source>
</evidence>
<evidence type="ECO:0000313" key="2">
    <source>
        <dbReference type="EMBL" id="VEI77978.1"/>
    </source>
</evidence>
<sequence>MKKLLTTVMLGLSLTSCAEVANGLRDISQGVFLKNRIGNNNHATGSSFYDSLVNLSQGKNTNSPIKLNTSNEMTFKTLSANALIQSNEITHDGSMEILEKELKAHNIKLKQNQEYKKCESSTHNNGLLVVSTYEFVLNGKKLHIVNSGHLGTGNVPNPIIITRKSPCKILDSMNF</sequence>
<dbReference type="EMBL" id="LR134495">
    <property type="protein sequence ID" value="VEI77978.1"/>
    <property type="molecule type" value="Genomic_DNA"/>
</dbReference>
<feature type="signal peptide" evidence="1">
    <location>
        <begin position="1"/>
        <end position="18"/>
    </location>
</feature>
<evidence type="ECO:0000313" key="3">
    <source>
        <dbReference type="Proteomes" id="UP000271188"/>
    </source>
</evidence>
<organism evidence="2 3">
    <name type="scientific">Mannheimia haemolytica</name>
    <name type="common">Pasteurella haemolytica</name>
    <dbReference type="NCBI Taxonomy" id="75985"/>
    <lineage>
        <taxon>Bacteria</taxon>
        <taxon>Pseudomonadati</taxon>
        <taxon>Pseudomonadota</taxon>
        <taxon>Gammaproteobacteria</taxon>
        <taxon>Pasteurellales</taxon>
        <taxon>Pasteurellaceae</taxon>
        <taxon>Mannheimia</taxon>
    </lineage>
</organism>
<dbReference type="AlphaFoldDB" id="A0A3S5BCR0"/>
<name>A0A3S5BCR0_MANHA</name>
<dbReference type="Proteomes" id="UP000271188">
    <property type="component" value="Chromosome"/>
</dbReference>
<accession>A0A3S5BCR0</accession>
<feature type="chain" id="PRO_5018789232" description="Lipoprotein" evidence="1">
    <location>
        <begin position="19"/>
        <end position="175"/>
    </location>
</feature>
<reference evidence="2" key="1">
    <citation type="submission" date="2018-12" db="EMBL/GenBank/DDBJ databases">
        <authorList>
            <consortium name="Pathogen Informatics"/>
        </authorList>
    </citation>
    <scope>NUCLEOTIDE SEQUENCE [LARGE SCALE GENOMIC DNA]</scope>
    <source>
        <strain evidence="2">NCTC10643</strain>
    </source>
</reference>
<evidence type="ECO:0008006" key="4">
    <source>
        <dbReference type="Google" id="ProtNLM"/>
    </source>
</evidence>
<dbReference type="RefSeq" id="WP_126302376.1">
    <property type="nucleotide sequence ID" value="NZ_LR134495.1"/>
</dbReference>
<dbReference type="PROSITE" id="PS51257">
    <property type="entry name" value="PROKAR_LIPOPROTEIN"/>
    <property type="match status" value="1"/>
</dbReference>
<keyword evidence="1" id="KW-0732">Signal</keyword>
<proteinExistence type="predicted"/>
<protein>
    <recommendedName>
        <fullName evidence="4">Lipoprotein</fullName>
    </recommendedName>
</protein>